<organism evidence="4 5">
    <name type="scientific">Paenibacillus agricola</name>
    <dbReference type="NCBI Taxonomy" id="2716264"/>
    <lineage>
        <taxon>Bacteria</taxon>
        <taxon>Bacillati</taxon>
        <taxon>Bacillota</taxon>
        <taxon>Bacilli</taxon>
        <taxon>Bacillales</taxon>
        <taxon>Paenibacillaceae</taxon>
        <taxon>Paenibacillus</taxon>
    </lineage>
</organism>
<dbReference type="Proteomes" id="UP001165962">
    <property type="component" value="Unassembled WGS sequence"/>
</dbReference>
<accession>A0ABX0J4F3</accession>
<dbReference type="SUPFAM" id="SSF88713">
    <property type="entry name" value="Glycoside hydrolase/deacetylase"/>
    <property type="match status" value="1"/>
</dbReference>
<dbReference type="Pfam" id="PF03065">
    <property type="entry name" value="Glyco_hydro_57"/>
    <property type="match status" value="1"/>
</dbReference>
<dbReference type="Gene3D" id="3.20.110.20">
    <property type="match status" value="1"/>
</dbReference>
<evidence type="ECO:0000256" key="1">
    <source>
        <dbReference type="ARBA" id="ARBA00006821"/>
    </source>
</evidence>
<sequence>MSTIRVPIAIVHHGNQYLITNGYLNRPGIAETIGLTDGSSGLRAVLDLHCRYDIPFHLHISGTFIEACAWYDPIFLEEISDLWKAGLVELIGSTYSQNIMTLSDREFNRWQLEEELRLYQTWLGVDPSTVKGFWIPERVWDTDHLAATVTDTSLCNGGFRYILADDRLLLQGAERSRFDQRRSFDSHLYKPCSVQGTTGLIALPLSTEMRLNVPFHAVANEAKLDTIIDSLLQATASGQTTVAIYGDDMEKAAGIPPMWSSNSIEQYQRFLQWIKGRQDVEPVLLGDWLKNSLSMPVRTVGPGTYLELAGRFGAGEDYSGWAGSAAWAPYKKMLQQACDTVSHAHQHGTASNMLELAKKHVMASAYETGWHDPVTSWADATPAPWARALASHARAAYVLLEAARWEQDTEQPDVLQMRVEDIDGDGYEEVILRNHVFAVVITPRHGGRILYAFFFRAKQGRLFIGNPSDDWNLLEELNCFMDNPMNHPGALADYGFEHDLYEIETAHSAEGSLLELVLVNRQEDSAAYGLRKQFTLKKGESRIKIRYTQVPPAILPLSTDIGLSPDYLRLLREGQKSITSYQDGGKRGFRSCSLLAWVYPETADVRWRIPRAPVFGHGFCISLSIAAVDGSFYLGADATDE</sequence>
<protein>
    <recommendedName>
        <fullName evidence="3">Glycoside hydrolase family 57 N-terminal domain-containing protein</fullName>
    </recommendedName>
</protein>
<comment type="caution">
    <text evidence="4">The sequence shown here is derived from an EMBL/GenBank/DDBJ whole genome shotgun (WGS) entry which is preliminary data.</text>
</comment>
<keyword evidence="5" id="KW-1185">Reference proteome</keyword>
<dbReference type="InterPro" id="IPR052046">
    <property type="entry name" value="GH57_Enzymes"/>
</dbReference>
<proteinExistence type="inferred from homology"/>
<dbReference type="PANTHER" id="PTHR36306">
    <property type="entry name" value="ALPHA-AMYLASE-RELATED-RELATED"/>
    <property type="match status" value="1"/>
</dbReference>
<comment type="similarity">
    <text evidence="1">Belongs to the glycosyl hydrolase 57 family.</text>
</comment>
<gene>
    <name evidence="4" type="ORF">G9U52_03990</name>
</gene>
<dbReference type="EMBL" id="JAAOIW010000001">
    <property type="protein sequence ID" value="NHN28991.1"/>
    <property type="molecule type" value="Genomic_DNA"/>
</dbReference>
<reference evidence="4" key="1">
    <citation type="submission" date="2020-03" db="EMBL/GenBank/DDBJ databases">
        <title>Draft sequencing of Paenibacilllus sp. S3N08.</title>
        <authorList>
            <person name="Kim D.-U."/>
        </authorList>
    </citation>
    <scope>NUCLEOTIDE SEQUENCE</scope>
    <source>
        <strain evidence="4">S3N08</strain>
    </source>
</reference>
<evidence type="ECO:0000259" key="3">
    <source>
        <dbReference type="Pfam" id="PF03065"/>
    </source>
</evidence>
<dbReference type="InterPro" id="IPR011330">
    <property type="entry name" value="Glyco_hydro/deAcase_b/a-brl"/>
</dbReference>
<feature type="domain" description="Glycoside hydrolase family 57 N-terminal" evidence="3">
    <location>
        <begin position="52"/>
        <end position="272"/>
    </location>
</feature>
<dbReference type="PANTHER" id="PTHR36306:SF1">
    <property type="entry name" value="ALPHA-AMYLASE-RELATED"/>
    <property type="match status" value="1"/>
</dbReference>
<evidence type="ECO:0000256" key="2">
    <source>
        <dbReference type="ARBA" id="ARBA00023277"/>
    </source>
</evidence>
<dbReference type="InterPro" id="IPR004300">
    <property type="entry name" value="Glyco_hydro_57_N"/>
</dbReference>
<evidence type="ECO:0000313" key="4">
    <source>
        <dbReference type="EMBL" id="NHN28991.1"/>
    </source>
</evidence>
<evidence type="ECO:0000313" key="5">
    <source>
        <dbReference type="Proteomes" id="UP001165962"/>
    </source>
</evidence>
<name>A0ABX0J4F3_9BACL</name>
<keyword evidence="2" id="KW-0119">Carbohydrate metabolism</keyword>
<dbReference type="RefSeq" id="WP_166146396.1">
    <property type="nucleotide sequence ID" value="NZ_JAAOIW010000001.1"/>
</dbReference>